<sequence>MLVRVLLDGGSQRTVTEQLAEKLNYQVLDRECLTVGHFGGHHEEKTFRRVSVTLSSVHSCKTLLIEALVTTKIGDQSIPRPSGDFTDKLEHQGYYFTDNDQAESPKAVDVIIGSDYYWSFVTGNVRNLENGLKAVDTSLGWTLHGPVASCATVTHCNATIVLKVAVEEFKITTDNYWDLEIMGIKPDGHNKTQDADPVLDIIKSTVKMENRRYVVSLPWKPTILNHNNRENAQTRLNQLLRKLRRCPQLLQEYDAAIRKYANDGVAE</sequence>
<reference evidence="1" key="1">
    <citation type="submission" date="2020-05" db="EMBL/GenBank/DDBJ databases">
        <title>Large-scale comparative analyses of tick genomes elucidate their genetic diversity and vector capacities.</title>
        <authorList>
            <person name="Jia N."/>
            <person name="Wang J."/>
            <person name="Shi W."/>
            <person name="Du L."/>
            <person name="Sun Y."/>
            <person name="Zhan W."/>
            <person name="Jiang J."/>
            <person name="Wang Q."/>
            <person name="Zhang B."/>
            <person name="Ji P."/>
            <person name="Sakyi L.B."/>
            <person name="Cui X."/>
            <person name="Yuan T."/>
            <person name="Jiang B."/>
            <person name="Yang W."/>
            <person name="Lam T.T.-Y."/>
            <person name="Chang Q."/>
            <person name="Ding S."/>
            <person name="Wang X."/>
            <person name="Zhu J."/>
            <person name="Ruan X."/>
            <person name="Zhao L."/>
            <person name="Wei J."/>
            <person name="Que T."/>
            <person name="Du C."/>
            <person name="Cheng J."/>
            <person name="Dai P."/>
            <person name="Han X."/>
            <person name="Huang E."/>
            <person name="Gao Y."/>
            <person name="Liu J."/>
            <person name="Shao H."/>
            <person name="Ye R."/>
            <person name="Li L."/>
            <person name="Wei W."/>
            <person name="Wang X."/>
            <person name="Wang C."/>
            <person name="Yang T."/>
            <person name="Huo Q."/>
            <person name="Li W."/>
            <person name="Guo W."/>
            <person name="Chen H."/>
            <person name="Zhou L."/>
            <person name="Ni X."/>
            <person name="Tian J."/>
            <person name="Zhou Y."/>
            <person name="Sheng Y."/>
            <person name="Liu T."/>
            <person name="Pan Y."/>
            <person name="Xia L."/>
            <person name="Li J."/>
            <person name="Zhao F."/>
            <person name="Cao W."/>
        </authorList>
    </citation>
    <scope>NUCLEOTIDE SEQUENCE</scope>
    <source>
        <strain evidence="1">Dsil-2018</strain>
    </source>
</reference>
<gene>
    <name evidence="1" type="ORF">HPB49_002171</name>
</gene>
<dbReference type="Proteomes" id="UP000821865">
    <property type="component" value="Chromosome 1"/>
</dbReference>
<keyword evidence="2" id="KW-1185">Reference proteome</keyword>
<name>A0ACB8DSV0_DERSI</name>
<protein>
    <submittedName>
        <fullName evidence="1">Uncharacterized protein</fullName>
    </submittedName>
</protein>
<organism evidence="1 2">
    <name type="scientific">Dermacentor silvarum</name>
    <name type="common">Tick</name>
    <dbReference type="NCBI Taxonomy" id="543639"/>
    <lineage>
        <taxon>Eukaryota</taxon>
        <taxon>Metazoa</taxon>
        <taxon>Ecdysozoa</taxon>
        <taxon>Arthropoda</taxon>
        <taxon>Chelicerata</taxon>
        <taxon>Arachnida</taxon>
        <taxon>Acari</taxon>
        <taxon>Parasitiformes</taxon>
        <taxon>Ixodida</taxon>
        <taxon>Ixodoidea</taxon>
        <taxon>Ixodidae</taxon>
        <taxon>Rhipicephalinae</taxon>
        <taxon>Dermacentor</taxon>
    </lineage>
</organism>
<evidence type="ECO:0000313" key="1">
    <source>
        <dbReference type="EMBL" id="KAH7977527.1"/>
    </source>
</evidence>
<proteinExistence type="predicted"/>
<evidence type="ECO:0000313" key="2">
    <source>
        <dbReference type="Proteomes" id="UP000821865"/>
    </source>
</evidence>
<comment type="caution">
    <text evidence="1">The sequence shown here is derived from an EMBL/GenBank/DDBJ whole genome shotgun (WGS) entry which is preliminary data.</text>
</comment>
<dbReference type="EMBL" id="CM023470">
    <property type="protein sequence ID" value="KAH7977527.1"/>
    <property type="molecule type" value="Genomic_DNA"/>
</dbReference>
<accession>A0ACB8DSV0</accession>